<keyword evidence="2 6" id="KW-0132">Cell division</keyword>
<dbReference type="InterPro" id="IPR054580">
    <property type="entry name" value="SlmA-like_C"/>
</dbReference>
<dbReference type="GO" id="GO:0000976">
    <property type="term" value="F:transcription cis-regulatory region binding"/>
    <property type="evidence" value="ECO:0007669"/>
    <property type="project" value="TreeGrafter"/>
</dbReference>
<reference evidence="9 10" key="1">
    <citation type="submission" date="2015-06" db="EMBL/GenBank/DDBJ databases">
        <title>Marinobacter subterrani, a genetically tractable neutrophilic iron-oxidizing strain isolated from the Soudan Iron Mine.</title>
        <authorList>
            <person name="Bonis B.M."/>
            <person name="Gralnick J.A."/>
        </authorList>
    </citation>
    <scope>NUCLEOTIDE SEQUENCE [LARGE SCALE GENOMIC DNA]</scope>
    <source>
        <strain evidence="9 10">JG233</strain>
    </source>
</reference>
<accession>A0A0J7JDI7</accession>
<comment type="function">
    <text evidence="6">Required for nucleoid occlusion (NO) phenomenon, which prevents Z-ring formation and cell division over the nucleoid. Acts as a DNA-associated cell division inhibitor that binds simultaneously chromosomal DNA and FtsZ, and disrupts the assembly of FtsZ polymers. SlmA-DNA-binding sequences (SBS) are dispersed on non-Ter regions of the chromosome, preventing FtsZ polymerization at these regions.</text>
</comment>
<protein>
    <recommendedName>
        <fullName evidence="6">Nucleoid occlusion factor SlmA</fullName>
    </recommendedName>
</protein>
<dbReference type="GO" id="GO:0051301">
    <property type="term" value="P:cell division"/>
    <property type="evidence" value="ECO:0007669"/>
    <property type="project" value="UniProtKB-KW"/>
</dbReference>
<dbReference type="GO" id="GO:0003700">
    <property type="term" value="F:DNA-binding transcription factor activity"/>
    <property type="evidence" value="ECO:0007669"/>
    <property type="project" value="TreeGrafter"/>
</dbReference>
<dbReference type="InterPro" id="IPR050109">
    <property type="entry name" value="HTH-type_TetR-like_transc_reg"/>
</dbReference>
<keyword evidence="5 6" id="KW-0131">Cell cycle</keyword>
<dbReference type="PANTHER" id="PTHR30055">
    <property type="entry name" value="HTH-TYPE TRANSCRIPTIONAL REGULATOR RUTR"/>
    <property type="match status" value="1"/>
</dbReference>
<evidence type="ECO:0000256" key="2">
    <source>
        <dbReference type="ARBA" id="ARBA00022618"/>
    </source>
</evidence>
<proteinExistence type="inferred from homology"/>
<dbReference type="HAMAP" id="MF_01839">
    <property type="entry name" value="NO_factor_SlmA"/>
    <property type="match status" value="1"/>
</dbReference>
<dbReference type="Pfam" id="PF00440">
    <property type="entry name" value="TetR_N"/>
    <property type="match status" value="1"/>
</dbReference>
<comment type="similarity">
    <text evidence="6">Belongs to the nucleoid occlusion factor SlmA family.</text>
</comment>
<feature type="domain" description="HTH tetR-type" evidence="8">
    <location>
        <begin position="6"/>
        <end position="66"/>
    </location>
</feature>
<gene>
    <name evidence="6" type="primary">slmA</name>
    <name evidence="9" type="ORF">Msub_12767</name>
</gene>
<dbReference type="GO" id="GO:0010974">
    <property type="term" value="P:negative regulation of division septum assembly"/>
    <property type="evidence" value="ECO:0007669"/>
    <property type="project" value="InterPro"/>
</dbReference>
<dbReference type="PROSITE" id="PS50977">
    <property type="entry name" value="HTH_TETR_2"/>
    <property type="match status" value="1"/>
</dbReference>
<organism evidence="9 10">
    <name type="scientific">Marinobacter subterrani</name>
    <dbReference type="NCBI Taxonomy" id="1658765"/>
    <lineage>
        <taxon>Bacteria</taxon>
        <taxon>Pseudomonadati</taxon>
        <taxon>Pseudomonadota</taxon>
        <taxon>Gammaproteobacteria</taxon>
        <taxon>Pseudomonadales</taxon>
        <taxon>Marinobacteraceae</taxon>
        <taxon>Marinobacter</taxon>
    </lineage>
</organism>
<dbReference type="InterPro" id="IPR023769">
    <property type="entry name" value="NO_SlmA"/>
</dbReference>
<feature type="DNA-binding region" description="H-T-H motif" evidence="7">
    <location>
        <begin position="29"/>
        <end position="48"/>
    </location>
</feature>
<dbReference type="EMBL" id="LFBU01000001">
    <property type="protein sequence ID" value="KMQ76553.1"/>
    <property type="molecule type" value="Genomic_DNA"/>
</dbReference>
<dbReference type="Proteomes" id="UP000036102">
    <property type="component" value="Unassembled WGS sequence"/>
</dbReference>
<dbReference type="InterPro" id="IPR036271">
    <property type="entry name" value="Tet_transcr_reg_TetR-rel_C_sf"/>
</dbReference>
<dbReference type="SUPFAM" id="SSF48498">
    <property type="entry name" value="Tetracyclin repressor-like, C-terminal domain"/>
    <property type="match status" value="1"/>
</dbReference>
<evidence type="ECO:0000259" key="8">
    <source>
        <dbReference type="PROSITE" id="PS50977"/>
    </source>
</evidence>
<dbReference type="InterPro" id="IPR001647">
    <property type="entry name" value="HTH_TetR"/>
</dbReference>
<keyword evidence="1 6" id="KW-0963">Cytoplasm</keyword>
<dbReference type="PATRIC" id="fig|1658765.3.peg.2788"/>
<dbReference type="PANTHER" id="PTHR30055:SF183">
    <property type="entry name" value="NUCLEOID OCCLUSION FACTOR SLMA"/>
    <property type="match status" value="1"/>
</dbReference>
<sequence length="195" mass="22107">MTDQKPSRREAILHALVELLETDPGARITTAGLARSVGVTEAALYRHFPSKRKMFEALIEFAEDAVFSRCQVILQEQEDVRVRLQQLVHLVLVFAERNPGLCCVLTGDALMGENDNLRKRASQFFERLETQVRQTLKEGEIRQGLRPRTSAARGADYVLVFVEGRIQRFIRSSFSRLPSTDFDESWGLVAEGVWG</sequence>
<evidence type="ECO:0000313" key="9">
    <source>
        <dbReference type="EMBL" id="KMQ76553.1"/>
    </source>
</evidence>
<dbReference type="OrthoDB" id="9179041at2"/>
<dbReference type="NCBIfam" id="NF007015">
    <property type="entry name" value="PRK09480.1"/>
    <property type="match status" value="1"/>
</dbReference>
<dbReference type="STRING" id="1658765.Msub_12767"/>
<dbReference type="Gene3D" id="1.10.357.10">
    <property type="entry name" value="Tetracycline Repressor, domain 2"/>
    <property type="match status" value="1"/>
</dbReference>
<evidence type="ECO:0000256" key="1">
    <source>
        <dbReference type="ARBA" id="ARBA00022490"/>
    </source>
</evidence>
<evidence type="ECO:0000256" key="7">
    <source>
        <dbReference type="PROSITE-ProRule" id="PRU00335"/>
    </source>
</evidence>
<dbReference type="InterPro" id="IPR009057">
    <property type="entry name" value="Homeodomain-like_sf"/>
</dbReference>
<comment type="subcellular location">
    <subcellularLocation>
        <location evidence="6">Cytoplasm</location>
        <location evidence="6">Nucleoid</location>
    </subcellularLocation>
</comment>
<comment type="caution">
    <text evidence="9">The sequence shown here is derived from an EMBL/GenBank/DDBJ whole genome shotgun (WGS) entry which is preliminary data.</text>
</comment>
<evidence type="ECO:0000256" key="5">
    <source>
        <dbReference type="ARBA" id="ARBA00023306"/>
    </source>
</evidence>
<dbReference type="GO" id="GO:0005737">
    <property type="term" value="C:cytoplasm"/>
    <property type="evidence" value="ECO:0007669"/>
    <property type="project" value="UniProtKB-UniRule"/>
</dbReference>
<dbReference type="GO" id="GO:0043590">
    <property type="term" value="C:bacterial nucleoid"/>
    <property type="evidence" value="ECO:0007669"/>
    <property type="project" value="UniProtKB-UniRule"/>
</dbReference>
<keyword evidence="3" id="KW-0175">Coiled coil</keyword>
<evidence type="ECO:0000256" key="4">
    <source>
        <dbReference type="ARBA" id="ARBA00023125"/>
    </source>
</evidence>
<evidence type="ECO:0000256" key="6">
    <source>
        <dbReference type="HAMAP-Rule" id="MF_01839"/>
    </source>
</evidence>
<keyword evidence="10" id="KW-1185">Reference proteome</keyword>
<dbReference type="AlphaFoldDB" id="A0A0J7JDI7"/>
<comment type="subunit">
    <text evidence="6">Homodimer. Interacts with FtsZ.</text>
</comment>
<evidence type="ECO:0000313" key="10">
    <source>
        <dbReference type="Proteomes" id="UP000036102"/>
    </source>
</evidence>
<dbReference type="SUPFAM" id="SSF46689">
    <property type="entry name" value="Homeodomain-like"/>
    <property type="match status" value="1"/>
</dbReference>
<dbReference type="Pfam" id="PF22276">
    <property type="entry name" value="SlmA-like_C"/>
    <property type="match status" value="1"/>
</dbReference>
<name>A0A0J7JDI7_9GAMM</name>
<keyword evidence="4 6" id="KW-0238">DNA-binding</keyword>
<dbReference type="RefSeq" id="WP_048496504.1">
    <property type="nucleotide sequence ID" value="NZ_LFBU01000001.1"/>
</dbReference>
<evidence type="ECO:0000256" key="3">
    <source>
        <dbReference type="ARBA" id="ARBA00023054"/>
    </source>
</evidence>